<evidence type="ECO:0000259" key="1">
    <source>
        <dbReference type="Pfam" id="PF10551"/>
    </source>
</evidence>
<reference evidence="2 3" key="1">
    <citation type="journal article" date="2017" name="Nat. Commun.">
        <title>Genome assembly with in vitro proximity ligation data and whole-genome triplication in lettuce.</title>
        <authorList>
            <person name="Reyes-Chin-Wo S."/>
            <person name="Wang Z."/>
            <person name="Yang X."/>
            <person name="Kozik A."/>
            <person name="Arikit S."/>
            <person name="Song C."/>
            <person name="Xia L."/>
            <person name="Froenicke L."/>
            <person name="Lavelle D.O."/>
            <person name="Truco M.J."/>
            <person name="Xia R."/>
            <person name="Zhu S."/>
            <person name="Xu C."/>
            <person name="Xu H."/>
            <person name="Xu X."/>
            <person name="Cox K."/>
            <person name="Korf I."/>
            <person name="Meyers B.C."/>
            <person name="Michelmore R.W."/>
        </authorList>
    </citation>
    <scope>NUCLEOTIDE SEQUENCE [LARGE SCALE GENOMIC DNA]</scope>
    <source>
        <strain evidence="3">cv. Salinas</strain>
        <tissue evidence="2">Seedlings</tissue>
    </source>
</reference>
<sequence>MYWAGPGCRRVIGLDGCFLKGQIKGELLTAVGRDEDNHVYPIAWAVIDVENKDNWTWFIELLVADLDLDCGRVLVGLLQAVTELLPYVEHRQCARHIYVNFRKKYTGLELKNLFWEAAKSSMEGDFIATMKKIKHITSSGYEWMMSNKPHSWCRAFFSHGYACEAIENGISECFNSMIIHMREKPILTMLEEIRIYLMNRFYHQAAIVSQWKGDYGPNTLEKIKEFGKHMRFWIVIPSGGALFETRHGYSAYKISGLPCVHTQAAINFTHKDPADFISFWFHKAKFIETYRDNILPINGSNMWPYTEYLKPLPPLVRRMLGRPKTKRRRHALDCQDSKFPNQKEKVCRTVRCGKCRELGHNKLSCKNGEGPSDPISKRKNG</sequence>
<dbReference type="Pfam" id="PF10551">
    <property type="entry name" value="MULE"/>
    <property type="match status" value="1"/>
</dbReference>
<name>A0A9R1ULF1_LACSA</name>
<evidence type="ECO:0000313" key="2">
    <source>
        <dbReference type="EMBL" id="KAJ0189575.1"/>
    </source>
</evidence>
<dbReference type="InterPro" id="IPR018289">
    <property type="entry name" value="MULE_transposase_dom"/>
</dbReference>
<evidence type="ECO:0000313" key="3">
    <source>
        <dbReference type="Proteomes" id="UP000235145"/>
    </source>
</evidence>
<dbReference type="PANTHER" id="PTHR31973:SF187">
    <property type="entry name" value="MUTATOR TRANSPOSASE MUDRA PROTEIN"/>
    <property type="match status" value="1"/>
</dbReference>
<protein>
    <recommendedName>
        <fullName evidence="1">MULE transposase domain-containing protein</fullName>
    </recommendedName>
</protein>
<proteinExistence type="predicted"/>
<feature type="domain" description="MULE transposase" evidence="1">
    <location>
        <begin position="11"/>
        <end position="99"/>
    </location>
</feature>
<dbReference type="AlphaFoldDB" id="A0A9R1ULF1"/>
<gene>
    <name evidence="2" type="ORF">LSAT_V11C800413560</name>
</gene>
<comment type="caution">
    <text evidence="2">The sequence shown here is derived from an EMBL/GenBank/DDBJ whole genome shotgun (WGS) entry which is preliminary data.</text>
</comment>
<organism evidence="2 3">
    <name type="scientific">Lactuca sativa</name>
    <name type="common">Garden lettuce</name>
    <dbReference type="NCBI Taxonomy" id="4236"/>
    <lineage>
        <taxon>Eukaryota</taxon>
        <taxon>Viridiplantae</taxon>
        <taxon>Streptophyta</taxon>
        <taxon>Embryophyta</taxon>
        <taxon>Tracheophyta</taxon>
        <taxon>Spermatophyta</taxon>
        <taxon>Magnoliopsida</taxon>
        <taxon>eudicotyledons</taxon>
        <taxon>Gunneridae</taxon>
        <taxon>Pentapetalae</taxon>
        <taxon>asterids</taxon>
        <taxon>campanulids</taxon>
        <taxon>Asterales</taxon>
        <taxon>Asteraceae</taxon>
        <taxon>Cichorioideae</taxon>
        <taxon>Cichorieae</taxon>
        <taxon>Lactucinae</taxon>
        <taxon>Lactuca</taxon>
    </lineage>
</organism>
<dbReference type="PANTHER" id="PTHR31973">
    <property type="entry name" value="POLYPROTEIN, PUTATIVE-RELATED"/>
    <property type="match status" value="1"/>
</dbReference>
<dbReference type="Proteomes" id="UP000235145">
    <property type="component" value="Unassembled WGS sequence"/>
</dbReference>
<dbReference type="EMBL" id="NBSK02000008">
    <property type="protein sequence ID" value="KAJ0189575.1"/>
    <property type="molecule type" value="Genomic_DNA"/>
</dbReference>
<accession>A0A9R1ULF1</accession>
<keyword evidence="3" id="KW-1185">Reference proteome</keyword>